<evidence type="ECO:0000313" key="2">
    <source>
        <dbReference type="Proteomes" id="UP001439008"/>
    </source>
</evidence>
<feature type="non-terminal residue" evidence="1">
    <location>
        <position position="1"/>
    </location>
</feature>
<organism evidence="1 2">
    <name type="scientific">Bonamia ostreae</name>
    <dbReference type="NCBI Taxonomy" id="126728"/>
    <lineage>
        <taxon>Eukaryota</taxon>
        <taxon>Sar</taxon>
        <taxon>Rhizaria</taxon>
        <taxon>Endomyxa</taxon>
        <taxon>Ascetosporea</taxon>
        <taxon>Haplosporida</taxon>
        <taxon>Bonamia</taxon>
    </lineage>
</organism>
<sequence>KATTSSYTATFNGYNSFNGEGFCNLNEVADGENDFTWYTSPFYDSYKEFGDTPVSFIGADGSASATGVATDLLNVGDLLATPTLVDMTTELNVDGSDIVEGNPYKYVKVGTGAKFNRGKAIISSLGSSYGIDEASTYSCGLDGNGKLTNYQILPGKFNTSAFLATVLETETCYFIQRDGMVIAKPGTKK</sequence>
<reference evidence="1 2" key="1">
    <citation type="journal article" date="2024" name="BMC Biol.">
        <title>Comparative genomics of Ascetosporea gives new insight into the evolutionary basis for animal parasitism in Rhizaria.</title>
        <authorList>
            <person name="Hiltunen Thoren M."/>
            <person name="Onut-Brannstrom I."/>
            <person name="Alfjorden A."/>
            <person name="Peckova H."/>
            <person name="Swords F."/>
            <person name="Hooper C."/>
            <person name="Holzer A.S."/>
            <person name="Bass D."/>
            <person name="Burki F."/>
        </authorList>
    </citation>
    <scope>NUCLEOTIDE SEQUENCE [LARGE SCALE GENOMIC DNA]</scope>
    <source>
        <strain evidence="1">20-A016</strain>
    </source>
</reference>
<proteinExistence type="predicted"/>
<gene>
    <name evidence="1" type="ORF">MHBO_004906</name>
</gene>
<dbReference type="Proteomes" id="UP001439008">
    <property type="component" value="Unassembled WGS sequence"/>
</dbReference>
<name>A0ABV2AUI8_9EUKA</name>
<dbReference type="EMBL" id="JBDODL010005715">
    <property type="protein sequence ID" value="MES1923343.1"/>
    <property type="molecule type" value="Genomic_DNA"/>
</dbReference>
<comment type="caution">
    <text evidence="1">The sequence shown here is derived from an EMBL/GenBank/DDBJ whole genome shotgun (WGS) entry which is preliminary data.</text>
</comment>
<protein>
    <submittedName>
        <fullName evidence="1">Uncharacterized protein</fullName>
    </submittedName>
</protein>
<keyword evidence="2" id="KW-1185">Reference proteome</keyword>
<evidence type="ECO:0000313" key="1">
    <source>
        <dbReference type="EMBL" id="MES1923343.1"/>
    </source>
</evidence>
<accession>A0ABV2AUI8</accession>